<dbReference type="PATRIC" id="fig|1006576.9.peg.2"/>
<dbReference type="Pfam" id="PF04454">
    <property type="entry name" value="Linocin_M18"/>
    <property type="match status" value="1"/>
</dbReference>
<comment type="similarity">
    <text evidence="2">Belongs to the encapsulin family. Family 1 subfamily.</text>
</comment>
<keyword evidence="5" id="KW-1185">Reference proteome</keyword>
<dbReference type="GO" id="GO:0140737">
    <property type="term" value="C:encapsulin nanocompartment"/>
    <property type="evidence" value="ECO:0007669"/>
    <property type="project" value="UniProtKB-SubCell"/>
</dbReference>
<evidence type="ECO:0000313" key="5">
    <source>
        <dbReference type="Proteomes" id="UP000032809"/>
    </source>
</evidence>
<organism evidence="4 5">
    <name type="scientific">Defluviitoga tunisiensis</name>
    <dbReference type="NCBI Taxonomy" id="1006576"/>
    <lineage>
        <taxon>Bacteria</taxon>
        <taxon>Thermotogati</taxon>
        <taxon>Thermotogota</taxon>
        <taxon>Thermotogae</taxon>
        <taxon>Petrotogales</taxon>
        <taxon>Petrotogaceae</taxon>
        <taxon>Defluviitoga</taxon>
    </lineage>
</organism>
<evidence type="ECO:0000256" key="3">
    <source>
        <dbReference type="ARBA" id="ARBA00033787"/>
    </source>
</evidence>
<dbReference type="PANTHER" id="PTHR37165:SF1">
    <property type="entry name" value="TYPE 1 ENCAPSULIN SHELL PROTEIN"/>
    <property type="match status" value="1"/>
</dbReference>
<protein>
    <submittedName>
        <fullName evidence="4">Linocin_M18 bacteriocin protein</fullName>
    </submittedName>
</protein>
<accession>A0A0C7NZZ9</accession>
<dbReference type="KEGG" id="dtn:DTL3_0002"/>
<evidence type="ECO:0000313" key="4">
    <source>
        <dbReference type="EMBL" id="CEP77339.1"/>
    </source>
</evidence>
<proteinExistence type="inferred from homology"/>
<dbReference type="PIRSF" id="PIRSF019254">
    <property type="entry name" value="CFP29"/>
    <property type="match status" value="1"/>
</dbReference>
<sequence>MDFLKRDLAPLTNEAWEELDERSREVFKRNLRMRKLIDVEGPYGWDFSSYNLGTLDMKENTKNALGWGIRNSLPLIEVRHPFELDIWDLDNIERGSETPDLEPLELAAEALSEFENRIILAGEEKANIVGLFNIATQNSVKSSSEKVEDFIRSIFDAEKKFRIKGIEGPYALVINKQVWERLFVQQRSYPLTLILKEIMNLKVETINDLETSFIISTRGDDFKLVLGQDISLGYETRHENKVKLFFTESFTFHIKTPEAIVGLEF</sequence>
<dbReference type="RefSeq" id="WP_045086982.1">
    <property type="nucleotide sequence ID" value="NZ_LN824141.1"/>
</dbReference>
<dbReference type="Proteomes" id="UP000032809">
    <property type="component" value="Chromosome I"/>
</dbReference>
<dbReference type="OrthoDB" id="2922at2"/>
<dbReference type="Gene3D" id="3.30.2400.30">
    <property type="match status" value="1"/>
</dbReference>
<comment type="subcellular location">
    <subcellularLocation>
        <location evidence="1">Encapsulin nanocompartment</location>
    </subcellularLocation>
</comment>
<dbReference type="InterPro" id="IPR051429">
    <property type="entry name" value="Encapsulin_nc"/>
</dbReference>
<evidence type="ECO:0000256" key="2">
    <source>
        <dbReference type="ARBA" id="ARBA00033743"/>
    </source>
</evidence>
<dbReference type="InterPro" id="IPR007544">
    <property type="entry name" value="ENCAP"/>
</dbReference>
<dbReference type="AlphaFoldDB" id="A0A0C7NZZ9"/>
<gene>
    <name evidence="4" type="ORF">DTL3_0002</name>
</gene>
<dbReference type="EMBL" id="LN824141">
    <property type="protein sequence ID" value="CEP77339.1"/>
    <property type="molecule type" value="Genomic_DNA"/>
</dbReference>
<dbReference type="PANTHER" id="PTHR37165">
    <property type="entry name" value="PEPTIDASE U56 FAMILY"/>
    <property type="match status" value="1"/>
</dbReference>
<dbReference type="NCBIfam" id="NF041155">
    <property type="entry name" value="encap_f1"/>
    <property type="match status" value="1"/>
</dbReference>
<evidence type="ECO:0000256" key="1">
    <source>
        <dbReference type="ARBA" id="ARBA00033738"/>
    </source>
</evidence>
<keyword evidence="3" id="KW-1284">Encapsulin nanocompartment</keyword>
<dbReference type="STRING" id="1006576.DTL3_0002"/>
<reference evidence="5" key="1">
    <citation type="submission" date="2014-11" db="EMBL/GenBank/DDBJ databases">
        <authorList>
            <person name="Wibberg D."/>
        </authorList>
    </citation>
    <scope>NUCLEOTIDE SEQUENCE [LARGE SCALE GENOMIC DNA]</scope>
    <source>
        <strain evidence="5">L3</strain>
    </source>
</reference>
<name>A0A0C7NZZ9_DEFTU</name>
<dbReference type="Gene3D" id="3.30.2320.10">
    <property type="entry name" value="hypothetical protein PF0899 domain"/>
    <property type="match status" value="1"/>
</dbReference>
<dbReference type="HOGENOM" id="CLU_089875_1_0_0"/>